<evidence type="ECO:0000313" key="3">
    <source>
        <dbReference type="Proteomes" id="UP000186705"/>
    </source>
</evidence>
<accession>A0A1U7NPC9</accession>
<dbReference type="Pfam" id="PF19200">
    <property type="entry name" value="MupG_N"/>
    <property type="match status" value="1"/>
</dbReference>
<dbReference type="Gene3D" id="3.20.20.70">
    <property type="entry name" value="Aldolase class I"/>
    <property type="match status" value="1"/>
</dbReference>
<dbReference type="Proteomes" id="UP000186705">
    <property type="component" value="Unassembled WGS sequence"/>
</dbReference>
<dbReference type="EMBL" id="MPKA01000047">
    <property type="protein sequence ID" value="OLU47491.1"/>
    <property type="molecule type" value="Genomic_DNA"/>
</dbReference>
<proteinExistence type="predicted"/>
<reference evidence="2 3" key="1">
    <citation type="submission" date="2016-11" db="EMBL/GenBank/DDBJ databases">
        <title>Description of two novel members of the family Erysipelotrichaceae: Ileibacterium lipovorans gen. nov., sp. nov. and Dubosiella newyorkensis, gen. nov., sp. nov.</title>
        <authorList>
            <person name="Cox L.M."/>
            <person name="Sohn J."/>
            <person name="Tyrrell K.L."/>
            <person name="Citron D.M."/>
            <person name="Lawson P.A."/>
            <person name="Patel N.B."/>
            <person name="Iizumi T."/>
            <person name="Perez-Perez G.I."/>
            <person name="Goldstein E.J."/>
            <person name="Blaser M.J."/>
        </authorList>
    </citation>
    <scope>NUCLEOTIDE SEQUENCE [LARGE SCALE GENOMIC DNA]</scope>
    <source>
        <strain evidence="2 3">NYU-BL-A4</strain>
    </source>
</reference>
<evidence type="ECO:0000313" key="2">
    <source>
        <dbReference type="EMBL" id="OLU47491.1"/>
    </source>
</evidence>
<dbReference type="InterPro" id="IPR008589">
    <property type="entry name" value="MupG"/>
</dbReference>
<dbReference type="OrthoDB" id="5809921at2"/>
<keyword evidence="3" id="KW-1185">Reference proteome</keyword>
<name>A0A1U7NPC9_9FIRM</name>
<dbReference type="RefSeq" id="WP_076340772.1">
    <property type="nucleotide sequence ID" value="NZ_CAJTMI010000010.1"/>
</dbReference>
<dbReference type="STRING" id="1862672.BO225_02815"/>
<evidence type="ECO:0000259" key="1">
    <source>
        <dbReference type="Pfam" id="PF19200"/>
    </source>
</evidence>
<sequence length="107" mass="12355">MKLGLSLYPEQESKEQIEAYLKMGAKYGFDYLFTSIFSVDGTKEEIIQYFQELTKIAHDLGYVVDGDVNTMFFEQNGANYDDLSVFKEMGIDILRMDVEMIPNKNVK</sequence>
<dbReference type="InterPro" id="IPR043797">
    <property type="entry name" value="MupG_N"/>
</dbReference>
<organism evidence="2 3">
    <name type="scientific">Dubosiella newyorkensis</name>
    <dbReference type="NCBI Taxonomy" id="1862672"/>
    <lineage>
        <taxon>Bacteria</taxon>
        <taxon>Bacillati</taxon>
        <taxon>Bacillota</taxon>
        <taxon>Erysipelotrichia</taxon>
        <taxon>Erysipelotrichales</taxon>
        <taxon>Erysipelotrichaceae</taxon>
        <taxon>Dubosiella</taxon>
    </lineage>
</organism>
<dbReference type="SUPFAM" id="SSF51445">
    <property type="entry name" value="(Trans)glycosidases"/>
    <property type="match status" value="1"/>
</dbReference>
<dbReference type="AlphaFoldDB" id="A0A1U7NPC9"/>
<gene>
    <name evidence="2" type="ORF">BO225_02815</name>
</gene>
<dbReference type="InterPro" id="IPR013785">
    <property type="entry name" value="Aldolase_TIM"/>
</dbReference>
<dbReference type="PANTHER" id="PTHR38435">
    <property type="match status" value="1"/>
</dbReference>
<protein>
    <recommendedName>
        <fullName evidence="1">6-phospho-N-acetylmuramidase N-terminal domain-containing protein</fullName>
    </recommendedName>
</protein>
<dbReference type="PANTHER" id="PTHR38435:SF1">
    <property type="entry name" value="DUF871 DOMAIN-CONTAINING PROTEIN"/>
    <property type="match status" value="1"/>
</dbReference>
<dbReference type="InterPro" id="IPR017853">
    <property type="entry name" value="GH"/>
</dbReference>
<dbReference type="GeneID" id="78274879"/>
<comment type="caution">
    <text evidence="2">The sequence shown here is derived from an EMBL/GenBank/DDBJ whole genome shotgun (WGS) entry which is preliminary data.</text>
</comment>
<feature type="domain" description="6-phospho-N-acetylmuramidase N-terminal" evidence="1">
    <location>
        <begin position="3"/>
        <end position="103"/>
    </location>
</feature>